<organism evidence="1 2">
    <name type="scientific">Arctium lappa</name>
    <name type="common">Greater burdock</name>
    <name type="synonym">Lappa major</name>
    <dbReference type="NCBI Taxonomy" id="4217"/>
    <lineage>
        <taxon>Eukaryota</taxon>
        <taxon>Viridiplantae</taxon>
        <taxon>Streptophyta</taxon>
        <taxon>Embryophyta</taxon>
        <taxon>Tracheophyta</taxon>
        <taxon>Spermatophyta</taxon>
        <taxon>Magnoliopsida</taxon>
        <taxon>eudicotyledons</taxon>
        <taxon>Gunneridae</taxon>
        <taxon>Pentapetalae</taxon>
        <taxon>asterids</taxon>
        <taxon>campanulids</taxon>
        <taxon>Asterales</taxon>
        <taxon>Asteraceae</taxon>
        <taxon>Carduoideae</taxon>
        <taxon>Cardueae</taxon>
        <taxon>Arctiinae</taxon>
        <taxon>Arctium</taxon>
    </lineage>
</organism>
<accession>A0ACB9BC66</accession>
<sequence>MANKFLSMGSHLKPPVLFVGDYSQWKKRMIQFLNLKNRDYMTSIIDGPGNPQSFVPGQAATATSPVIPDRYVSKPYQFFTDAEKARYKLDDEVLIYLTMAIPNGFYNRVDSRESAKDLWDELEKQFQGSKKSIQTKLNQSINAYEGFHAKEGETLLETYNRLNVILNVLKRNGMNKSELEINYKFIKNLNLEWKSYAINIQMTKDMAQEDVNDIFTTLSQHEDEVKQLGAEKKMVKNSLALMSERNKGSSFKSSSSYKSKSRKSRALLTEVTDSSTDNSSTESEEHSDEDMQRFAENLALLIKQFKSFGRNKYKPKYEIYKKDRYKPRSEKKYEKREEKRDEKREEKRKEKREGKKEEIEPKYGQCYNCGKPGHFSKDCMFKCTKNSEYYARKTLLAKKVEEGQNLMAEEENWLYKSSDDESAHFTQVCMMAKVEEDIGSSSDHSDCGSEVRIQSLKAQVKFMKEEFKTLKGKLSHERQTMLNFRDENSMLKDVVKEKESEKDCLKKDKDVLNSKISELEKDLVNLNAEKGKVVNDDDISCCADSISSLKYVGFAYKELNESYKTRKIEFSEFTSLFSPCLPTESTKVEENNTESQCQFDESNLETDVENQVLSSDLFTSYSSNGSGSENIMNQNLTSDFSKIMTEEIFTEMMNASVPVPIIEKVESNSEASHTWYIDSGCSRHMTGFKHLLHNYVEESVGTVCYAISEVTGYIRGHGSLTNDTVTIKRVLYVEGLDHNLFSTSQFCDSQFQVRFTDKCCYIEDKYGRAVFKAKRNANLYSVNFPTLSTSRPVCLITKASRAESWIWHRRLSHQNFDAINQLARQGIVKGLPELRFEKNSLCPACEMGKMKRTSHESKTQFSSSTPLELIHMDLCGPMRTQSINGKKYILVMIDEYSRYTWLEFLRNKSDVEELIIEFLKKIQNEKLQSYLISVGISHNFSAAYTTQQNGVVERKNRTLVEAARTMLSYSELPMFLWAEAVATACYILNDRDNFGKFDKKADEGYFIGFSLTSKAYQIYNRRTKTIMESINVSFDESSTLTSEHNSSELKLKQKVFIQDRIEPEVEQKKSSNSNKITAELDLLFFDAFMDICADFEKSSISASTSEVPIIIPDISGPSENVTISTTSGTSTRIHSEDTNVDSVHADSNSATEVPSDSSIAPEIFTSEEVVQDVPSTYGVDKDLPAVYDEYEEDNTQAEIHPIPSTVKWIRDHPLHNIIGNAQSGVQTRAASANFCLYSSFLSSLEPKKDSEALRDPDLILAMQDELLQFERKKVWRLIPLPEGKSIIGTKWVFKNKRDESGVVVRNKARLVAKGYCQQEGIDYDETFAPVARLEVIRIFLSYVAHKNFTVFQMDVKSAFLNGILHEEVYVAQPEGFVDPKNPDHVYVLDKALYGVKHAPRAWYETLTQFLLASGFKKGTIDTTLFLKKQESWNLVLKCQ</sequence>
<proteinExistence type="predicted"/>
<reference evidence="2" key="1">
    <citation type="journal article" date="2022" name="Mol. Ecol. Resour.">
        <title>The genomes of chicory, endive, great burdock and yacon provide insights into Asteraceae palaeo-polyploidization history and plant inulin production.</title>
        <authorList>
            <person name="Fan W."/>
            <person name="Wang S."/>
            <person name="Wang H."/>
            <person name="Wang A."/>
            <person name="Jiang F."/>
            <person name="Liu H."/>
            <person name="Zhao H."/>
            <person name="Xu D."/>
            <person name="Zhang Y."/>
        </authorList>
    </citation>
    <scope>NUCLEOTIDE SEQUENCE [LARGE SCALE GENOMIC DNA]</scope>
    <source>
        <strain evidence="2">cv. Niubang</strain>
    </source>
</reference>
<keyword evidence="2" id="KW-1185">Reference proteome</keyword>
<dbReference type="Proteomes" id="UP001055879">
    <property type="component" value="Linkage Group LG06"/>
</dbReference>
<comment type="caution">
    <text evidence="1">The sequence shown here is derived from an EMBL/GenBank/DDBJ whole genome shotgun (WGS) entry which is preliminary data.</text>
</comment>
<name>A0ACB9BC66_ARCLA</name>
<evidence type="ECO:0000313" key="1">
    <source>
        <dbReference type="EMBL" id="KAI3718270.1"/>
    </source>
</evidence>
<protein>
    <submittedName>
        <fullName evidence="1">Uncharacterized protein</fullName>
    </submittedName>
</protein>
<evidence type="ECO:0000313" key="2">
    <source>
        <dbReference type="Proteomes" id="UP001055879"/>
    </source>
</evidence>
<reference evidence="1 2" key="2">
    <citation type="journal article" date="2022" name="Mol. Ecol. Resour.">
        <title>The genomes of chicory, endive, great burdock and yacon provide insights into Asteraceae paleo-polyploidization history and plant inulin production.</title>
        <authorList>
            <person name="Fan W."/>
            <person name="Wang S."/>
            <person name="Wang H."/>
            <person name="Wang A."/>
            <person name="Jiang F."/>
            <person name="Liu H."/>
            <person name="Zhao H."/>
            <person name="Xu D."/>
            <person name="Zhang Y."/>
        </authorList>
    </citation>
    <scope>NUCLEOTIDE SEQUENCE [LARGE SCALE GENOMIC DNA]</scope>
    <source>
        <strain evidence="2">cv. Niubang</strain>
    </source>
</reference>
<gene>
    <name evidence="1" type="ORF">L6452_19134</name>
</gene>
<dbReference type="EMBL" id="CM042052">
    <property type="protein sequence ID" value="KAI3718270.1"/>
    <property type="molecule type" value="Genomic_DNA"/>
</dbReference>